<dbReference type="Pfam" id="PF00246">
    <property type="entry name" value="Peptidase_M14"/>
    <property type="match status" value="1"/>
</dbReference>
<evidence type="ECO:0000256" key="6">
    <source>
        <dbReference type="ARBA" id="ARBA00023049"/>
    </source>
</evidence>
<keyword evidence="5" id="KW-0862">Zinc</keyword>
<keyword evidence="11" id="KW-1185">Reference proteome</keyword>
<evidence type="ECO:0000256" key="4">
    <source>
        <dbReference type="ARBA" id="ARBA00022801"/>
    </source>
</evidence>
<dbReference type="Gene3D" id="3.40.630.10">
    <property type="entry name" value="Zn peptidases"/>
    <property type="match status" value="1"/>
</dbReference>
<dbReference type="GO" id="GO:0004181">
    <property type="term" value="F:metallocarboxypeptidase activity"/>
    <property type="evidence" value="ECO:0007669"/>
    <property type="project" value="InterPro"/>
</dbReference>
<dbReference type="SMART" id="SM00631">
    <property type="entry name" value="Zn_pept"/>
    <property type="match status" value="1"/>
</dbReference>
<dbReference type="PANTHER" id="PTHR11705:SF143">
    <property type="entry name" value="SLL0236 PROTEIN"/>
    <property type="match status" value="1"/>
</dbReference>
<keyword evidence="3" id="KW-0645">Protease</keyword>
<evidence type="ECO:0000256" key="1">
    <source>
        <dbReference type="ARBA" id="ARBA00001947"/>
    </source>
</evidence>
<dbReference type="PROSITE" id="PS52035">
    <property type="entry name" value="PEPTIDASE_M14"/>
    <property type="match status" value="1"/>
</dbReference>
<dbReference type="Proteomes" id="UP000184082">
    <property type="component" value="Unassembled WGS sequence"/>
</dbReference>
<evidence type="ECO:0000256" key="5">
    <source>
        <dbReference type="ARBA" id="ARBA00022833"/>
    </source>
</evidence>
<keyword evidence="4" id="KW-0378">Hydrolase</keyword>
<feature type="coiled-coil region" evidence="8">
    <location>
        <begin position="386"/>
        <end position="413"/>
    </location>
</feature>
<feature type="active site" description="Proton donor/acceptor" evidence="7">
    <location>
        <position position="304"/>
    </location>
</feature>
<proteinExistence type="inferred from homology"/>
<feature type="domain" description="Peptidase M14" evidence="9">
    <location>
        <begin position="29"/>
        <end position="330"/>
    </location>
</feature>
<name>A0A1M6N1J8_9FIRM</name>
<dbReference type="PANTHER" id="PTHR11705">
    <property type="entry name" value="PROTEASE FAMILY M14 CARBOXYPEPTIDASE A,B"/>
    <property type="match status" value="1"/>
</dbReference>
<accession>A0A1M6N1J8</accession>
<comment type="similarity">
    <text evidence="2 7">Belongs to the peptidase M14 family.</text>
</comment>
<evidence type="ECO:0000256" key="7">
    <source>
        <dbReference type="PROSITE-ProRule" id="PRU01379"/>
    </source>
</evidence>
<dbReference type="STRING" id="1121266.SAMN02745883_00754"/>
<evidence type="ECO:0000313" key="11">
    <source>
        <dbReference type="Proteomes" id="UP000184082"/>
    </source>
</evidence>
<keyword evidence="10" id="KW-0121">Carboxypeptidase</keyword>
<dbReference type="GO" id="GO:0006508">
    <property type="term" value="P:proteolysis"/>
    <property type="evidence" value="ECO:0007669"/>
    <property type="project" value="UniProtKB-KW"/>
</dbReference>
<dbReference type="RefSeq" id="WP_207647559.1">
    <property type="nucleotide sequence ID" value="NZ_FRAJ01000005.1"/>
</dbReference>
<evidence type="ECO:0000256" key="3">
    <source>
        <dbReference type="ARBA" id="ARBA00022670"/>
    </source>
</evidence>
<sequence>MRFKGILYFLIVYMIIGVFSVYADDLIKEDIDYTELTKQLKMFEKEYSDILSVYSIGKSCDNRDLWVAKLGKSNIGIIIIGAIHARERITAKVLLQNIKDYCKAYKEGVSFEGYNLKELLDKASIYFIPMTNPDGVDYTFYGKKAVRDKNLLKNLKNIRVKKDPSWKSNIMDWKANIRGIDLNRQWNVLWGIPSRFIRRRPSNDHFQGFKPHSEPEVKALEQFTLNTPCLGYYAYHTQGSVLFWYKNQKGIYLDEVYDITRGLKNITGFKPIPKLSKSLRYWDTRMGYADWTAYKLKKPSITLELAWNGYDEKRDFKKIYLSVKKVPLYLLKKAIDYSKFYNVEVYKEDKLVQLFRDLNDAKIYIEKFIKDKFDREVKVFENGALVLTLNEKKQNLKVNLNIVKEKINKIEDDMNVLIMKPEDFAKIKHQIMVIKILFSFGKM</sequence>
<dbReference type="AlphaFoldDB" id="A0A1M6N1J8"/>
<dbReference type="InterPro" id="IPR000834">
    <property type="entry name" value="Peptidase_M14"/>
</dbReference>
<dbReference type="SUPFAM" id="SSF53187">
    <property type="entry name" value="Zn-dependent exopeptidases"/>
    <property type="match status" value="1"/>
</dbReference>
<evidence type="ECO:0000259" key="9">
    <source>
        <dbReference type="PROSITE" id="PS52035"/>
    </source>
</evidence>
<keyword evidence="6" id="KW-0482">Metalloprotease</keyword>
<evidence type="ECO:0000313" key="10">
    <source>
        <dbReference type="EMBL" id="SHJ89587.1"/>
    </source>
</evidence>
<gene>
    <name evidence="10" type="ORF">SAMN02745883_00754</name>
</gene>
<organism evidence="10 11">
    <name type="scientific">Caminicella sporogenes DSM 14501</name>
    <dbReference type="NCBI Taxonomy" id="1121266"/>
    <lineage>
        <taxon>Bacteria</taxon>
        <taxon>Bacillati</taxon>
        <taxon>Bacillota</taxon>
        <taxon>Clostridia</taxon>
        <taxon>Peptostreptococcales</taxon>
        <taxon>Caminicellaceae</taxon>
        <taxon>Caminicella</taxon>
    </lineage>
</organism>
<dbReference type="GO" id="GO:0008270">
    <property type="term" value="F:zinc ion binding"/>
    <property type="evidence" value="ECO:0007669"/>
    <property type="project" value="InterPro"/>
</dbReference>
<reference evidence="10 11" key="1">
    <citation type="submission" date="2016-11" db="EMBL/GenBank/DDBJ databases">
        <authorList>
            <person name="Jaros S."/>
            <person name="Januszkiewicz K."/>
            <person name="Wedrychowicz H."/>
        </authorList>
    </citation>
    <scope>NUCLEOTIDE SEQUENCE [LARGE SCALE GENOMIC DNA]</scope>
    <source>
        <strain evidence="10 11">DSM 14501</strain>
    </source>
</reference>
<protein>
    <submittedName>
        <fullName evidence="10">Zinc carboxypeptidase</fullName>
    </submittedName>
</protein>
<dbReference type="GO" id="GO:0005615">
    <property type="term" value="C:extracellular space"/>
    <property type="evidence" value="ECO:0007669"/>
    <property type="project" value="TreeGrafter"/>
</dbReference>
<keyword evidence="8" id="KW-0175">Coiled coil</keyword>
<comment type="cofactor">
    <cofactor evidence="1">
        <name>Zn(2+)</name>
        <dbReference type="ChEBI" id="CHEBI:29105"/>
    </cofactor>
</comment>
<evidence type="ECO:0000256" key="8">
    <source>
        <dbReference type="SAM" id="Coils"/>
    </source>
</evidence>
<dbReference type="EMBL" id="FRAJ01000005">
    <property type="protein sequence ID" value="SHJ89587.1"/>
    <property type="molecule type" value="Genomic_DNA"/>
</dbReference>
<evidence type="ECO:0000256" key="2">
    <source>
        <dbReference type="ARBA" id="ARBA00005988"/>
    </source>
</evidence>